<evidence type="ECO:0000313" key="2">
    <source>
        <dbReference type="EMBL" id="OWF49736.1"/>
    </source>
</evidence>
<name>A0A210QLY1_MIZYE</name>
<dbReference type="EMBL" id="NEDP02002967">
    <property type="protein sequence ID" value="OWF49736.1"/>
    <property type="molecule type" value="Genomic_DNA"/>
</dbReference>
<keyword evidence="3" id="KW-1185">Reference proteome</keyword>
<feature type="compositionally biased region" description="Basic residues" evidence="1">
    <location>
        <begin position="281"/>
        <end position="290"/>
    </location>
</feature>
<protein>
    <submittedName>
        <fullName evidence="2">Uncharacterized protein</fullName>
    </submittedName>
</protein>
<comment type="caution">
    <text evidence="2">The sequence shown here is derived from an EMBL/GenBank/DDBJ whole genome shotgun (WGS) entry which is preliminary data.</text>
</comment>
<dbReference type="OrthoDB" id="10039581at2759"/>
<accession>A0A210QLY1</accession>
<dbReference type="Proteomes" id="UP000242188">
    <property type="component" value="Unassembled WGS sequence"/>
</dbReference>
<reference evidence="2 3" key="1">
    <citation type="journal article" date="2017" name="Nat. Ecol. Evol.">
        <title>Scallop genome provides insights into evolution of bilaterian karyotype and development.</title>
        <authorList>
            <person name="Wang S."/>
            <person name="Zhang J."/>
            <person name="Jiao W."/>
            <person name="Li J."/>
            <person name="Xun X."/>
            <person name="Sun Y."/>
            <person name="Guo X."/>
            <person name="Huan P."/>
            <person name="Dong B."/>
            <person name="Zhang L."/>
            <person name="Hu X."/>
            <person name="Sun X."/>
            <person name="Wang J."/>
            <person name="Zhao C."/>
            <person name="Wang Y."/>
            <person name="Wang D."/>
            <person name="Huang X."/>
            <person name="Wang R."/>
            <person name="Lv J."/>
            <person name="Li Y."/>
            <person name="Zhang Z."/>
            <person name="Liu B."/>
            <person name="Lu W."/>
            <person name="Hui Y."/>
            <person name="Liang J."/>
            <person name="Zhou Z."/>
            <person name="Hou R."/>
            <person name="Li X."/>
            <person name="Liu Y."/>
            <person name="Li H."/>
            <person name="Ning X."/>
            <person name="Lin Y."/>
            <person name="Zhao L."/>
            <person name="Xing Q."/>
            <person name="Dou J."/>
            <person name="Li Y."/>
            <person name="Mao J."/>
            <person name="Guo H."/>
            <person name="Dou H."/>
            <person name="Li T."/>
            <person name="Mu C."/>
            <person name="Jiang W."/>
            <person name="Fu Q."/>
            <person name="Fu X."/>
            <person name="Miao Y."/>
            <person name="Liu J."/>
            <person name="Yu Q."/>
            <person name="Li R."/>
            <person name="Liao H."/>
            <person name="Li X."/>
            <person name="Kong Y."/>
            <person name="Jiang Z."/>
            <person name="Chourrout D."/>
            <person name="Li R."/>
            <person name="Bao Z."/>
        </authorList>
    </citation>
    <scope>NUCLEOTIDE SEQUENCE [LARGE SCALE GENOMIC DNA]</scope>
    <source>
        <strain evidence="2 3">PY_sf001</strain>
    </source>
</reference>
<sequence>MYLNHQQPSSTMLKYTIASDEGSFSPSHRPDNPDTYNIKDSLETSANPRTRAKMVMKKRAKNVQKRASEYAMLPPINGSHNYRKEIATPYINNATSTHEALETPYTNALGISRLHDVSTPYIMNTHISKMDGMSPLPGREYTLAGKENFTKMGGLAHGGTNIVEVSHMRQGSFAHETITKLQSSSPYIERKSRFDRKPNKYISEKSDLDRNNSKLHIQSNQIGLIDRTERHRSRVIHGNEPFSIRKKIEQFRRWHEEQYKEKLKKLKDEIDNQFEAEQRKMTKSKSNRSKHREENVNKTKPDQKVEEDSEDRGKENKTTTKDSTKTPDDGHASAHAHNDKQQMEVEDVGSGDVVNDNAGSEHTWHTWRDVNESYAYNDVTKYIQDNELMTVEKLDWIKNWIIDVEKALEEPDDDDIL</sequence>
<evidence type="ECO:0000256" key="1">
    <source>
        <dbReference type="SAM" id="MobiDB-lite"/>
    </source>
</evidence>
<feature type="region of interest" description="Disordered" evidence="1">
    <location>
        <begin position="277"/>
        <end position="359"/>
    </location>
</feature>
<dbReference type="AlphaFoldDB" id="A0A210QLY1"/>
<proteinExistence type="predicted"/>
<organism evidence="2 3">
    <name type="scientific">Mizuhopecten yessoensis</name>
    <name type="common">Japanese scallop</name>
    <name type="synonym">Patinopecten yessoensis</name>
    <dbReference type="NCBI Taxonomy" id="6573"/>
    <lineage>
        <taxon>Eukaryota</taxon>
        <taxon>Metazoa</taxon>
        <taxon>Spiralia</taxon>
        <taxon>Lophotrochozoa</taxon>
        <taxon>Mollusca</taxon>
        <taxon>Bivalvia</taxon>
        <taxon>Autobranchia</taxon>
        <taxon>Pteriomorphia</taxon>
        <taxon>Pectinida</taxon>
        <taxon>Pectinoidea</taxon>
        <taxon>Pectinidae</taxon>
        <taxon>Mizuhopecten</taxon>
    </lineage>
</organism>
<gene>
    <name evidence="2" type="ORF">KP79_PYT23859</name>
</gene>
<feature type="compositionally biased region" description="Basic and acidic residues" evidence="1">
    <location>
        <begin position="291"/>
        <end position="343"/>
    </location>
</feature>
<evidence type="ECO:0000313" key="3">
    <source>
        <dbReference type="Proteomes" id="UP000242188"/>
    </source>
</evidence>